<dbReference type="GO" id="GO:0003824">
    <property type="term" value="F:catalytic activity"/>
    <property type="evidence" value="ECO:0007669"/>
    <property type="project" value="InterPro"/>
</dbReference>
<dbReference type="GO" id="GO:0055085">
    <property type="term" value="P:transmembrane transport"/>
    <property type="evidence" value="ECO:0007669"/>
    <property type="project" value="InterPro"/>
</dbReference>
<dbReference type="Pfam" id="PF06516">
    <property type="entry name" value="NUP"/>
    <property type="match status" value="1"/>
</dbReference>
<dbReference type="InterPro" id="IPR035994">
    <property type="entry name" value="Nucleoside_phosphorylase_sf"/>
</dbReference>
<dbReference type="Proteomes" id="UP001304300">
    <property type="component" value="Chromosome"/>
</dbReference>
<dbReference type="KEGG" id="puo:RZN69_02685"/>
<dbReference type="PIRSF" id="PIRSF013171">
    <property type="entry name" value="Pur_nuclsid_perm"/>
    <property type="match status" value="1"/>
</dbReference>
<evidence type="ECO:0000313" key="1">
    <source>
        <dbReference type="EMBL" id="WOO41979.1"/>
    </source>
</evidence>
<protein>
    <submittedName>
        <fullName evidence="1">Purine nucleoside permease</fullName>
    </submittedName>
</protein>
<proteinExistence type="predicted"/>
<accession>A0AAQ3LCL2</accession>
<organism evidence="1 2">
    <name type="scientific">Rubellicoccus peritrichatus</name>
    <dbReference type="NCBI Taxonomy" id="3080537"/>
    <lineage>
        <taxon>Bacteria</taxon>
        <taxon>Pseudomonadati</taxon>
        <taxon>Verrucomicrobiota</taxon>
        <taxon>Opitutia</taxon>
        <taxon>Puniceicoccales</taxon>
        <taxon>Cerasicoccaceae</taxon>
        <taxon>Rubellicoccus</taxon>
    </lineage>
</organism>
<dbReference type="InterPro" id="IPR009486">
    <property type="entry name" value="Pur_nuclsid_perm"/>
</dbReference>
<dbReference type="RefSeq" id="WP_317834463.1">
    <property type="nucleotide sequence ID" value="NZ_CP136920.1"/>
</dbReference>
<dbReference type="AlphaFoldDB" id="A0AAQ3LCL2"/>
<reference evidence="1 2" key="1">
    <citation type="submission" date="2023-10" db="EMBL/GenBank/DDBJ databases">
        <title>Rubellicoccus peritrichatus gen. nov., sp. nov., isolated from an algae of coral reef tank.</title>
        <authorList>
            <person name="Luo J."/>
        </authorList>
    </citation>
    <scope>NUCLEOTIDE SEQUENCE [LARGE SCALE GENOMIC DNA]</scope>
    <source>
        <strain evidence="1 2">CR14</strain>
    </source>
</reference>
<dbReference type="PANTHER" id="PTHR38643:SF1">
    <property type="entry name" value="PURINE NUCLEOSIDE PERMEASE C285.05-RELATED"/>
    <property type="match status" value="1"/>
</dbReference>
<sequence>MPSQVKVVLITMFEPPGDMPGELSVIREREGLVPFELPGSGLKDLYRSPDGQILAIVAGVGTANTSISMMALGMSPELDLSEAYWIVVGIAGGNPNVCSLGSPVWADWCVDGDLAFEVDAREIPEEWPCGILPLGSKEPYGESSMPQELFGYPYQVYRLNSKLIERSVSLTKDIELYDNPEIAEIRNKFENDTATQPPRIQTGGTLAAARFWHGARHNAWAERWVDYWTGGNSQFFTSGMEDTGTLHAIAHLHRVKQANMHRVLILRTISNYTMPPPGGNVIDSLTGSDHDGEFPAHAVALENGYRAVSTVFRDIIKNPDVWASLSEA</sequence>
<name>A0AAQ3LCL2_9BACT</name>
<dbReference type="EMBL" id="CP136920">
    <property type="protein sequence ID" value="WOO41979.1"/>
    <property type="molecule type" value="Genomic_DNA"/>
</dbReference>
<keyword evidence="2" id="KW-1185">Reference proteome</keyword>
<gene>
    <name evidence="1" type="ORF">RZN69_02685</name>
</gene>
<evidence type="ECO:0000313" key="2">
    <source>
        <dbReference type="Proteomes" id="UP001304300"/>
    </source>
</evidence>
<dbReference type="PANTHER" id="PTHR38643">
    <property type="entry name" value="PURINE NUCLEOSIDE PERMEASE C285.05-RELATED"/>
    <property type="match status" value="1"/>
</dbReference>
<dbReference type="GO" id="GO:0009116">
    <property type="term" value="P:nucleoside metabolic process"/>
    <property type="evidence" value="ECO:0007669"/>
    <property type="project" value="InterPro"/>
</dbReference>
<dbReference type="Gene3D" id="3.40.50.1580">
    <property type="entry name" value="Nucleoside phosphorylase domain"/>
    <property type="match status" value="1"/>
</dbReference>